<keyword evidence="11" id="KW-0511">Multifunctional enzyme</keyword>
<keyword evidence="16" id="KW-1133">Transmembrane helix</keyword>
<dbReference type="SUPFAM" id="SSF56601">
    <property type="entry name" value="beta-lactamase/transpeptidase-like"/>
    <property type="match status" value="1"/>
</dbReference>
<feature type="domain" description="Penicillin-binding protein transpeptidase" evidence="17">
    <location>
        <begin position="380"/>
        <end position="594"/>
    </location>
</feature>
<comment type="caution">
    <text evidence="19">The sequence shown here is derived from an EMBL/GenBank/DDBJ whole genome shotgun (WGS) entry which is preliminary data.</text>
</comment>
<dbReference type="PANTHER" id="PTHR32282:SF33">
    <property type="entry name" value="PEPTIDOGLYCAN GLYCOSYLTRANSFERASE"/>
    <property type="match status" value="1"/>
</dbReference>
<dbReference type="EMBL" id="VNIM01000027">
    <property type="protein sequence ID" value="TVV74891.1"/>
    <property type="molecule type" value="Genomic_DNA"/>
</dbReference>
<keyword evidence="16" id="KW-0812">Transmembrane</keyword>
<proteinExistence type="inferred from homology"/>
<protein>
    <submittedName>
        <fullName evidence="19">PBP1A family penicillin-binding protein</fullName>
    </submittedName>
</protein>
<dbReference type="Gene3D" id="3.40.710.10">
    <property type="entry name" value="DD-peptidase/beta-lactamase superfamily"/>
    <property type="match status" value="1"/>
</dbReference>
<dbReference type="InterPro" id="IPR001264">
    <property type="entry name" value="Glyco_trans_51"/>
</dbReference>
<dbReference type="Pfam" id="PF00905">
    <property type="entry name" value="Transpeptidase"/>
    <property type="match status" value="1"/>
</dbReference>
<dbReference type="GO" id="GO:0009002">
    <property type="term" value="F:serine-type D-Ala-D-Ala carboxypeptidase activity"/>
    <property type="evidence" value="ECO:0007669"/>
    <property type="project" value="UniProtKB-EC"/>
</dbReference>
<evidence type="ECO:0000256" key="2">
    <source>
        <dbReference type="ARBA" id="ARBA00007090"/>
    </source>
</evidence>
<evidence type="ECO:0000256" key="14">
    <source>
        <dbReference type="ARBA" id="ARBA00049902"/>
    </source>
</evidence>
<dbReference type="NCBIfam" id="TIGR02074">
    <property type="entry name" value="PBP_1a_fam"/>
    <property type="match status" value="1"/>
</dbReference>
<feature type="compositionally biased region" description="Pro residues" evidence="15">
    <location>
        <begin position="58"/>
        <end position="68"/>
    </location>
</feature>
<dbReference type="GO" id="GO:0009252">
    <property type="term" value="P:peptidoglycan biosynthetic process"/>
    <property type="evidence" value="ECO:0007669"/>
    <property type="project" value="UniProtKB-UniPathway"/>
</dbReference>
<keyword evidence="12" id="KW-0961">Cell wall biogenesis/degradation</keyword>
<dbReference type="InterPro" id="IPR023346">
    <property type="entry name" value="Lysozyme-like_dom_sf"/>
</dbReference>
<comment type="similarity">
    <text evidence="2">In the C-terminal section; belongs to the transpeptidase family.</text>
</comment>
<feature type="region of interest" description="Disordered" evidence="15">
    <location>
        <begin position="1"/>
        <end position="73"/>
    </location>
</feature>
<evidence type="ECO:0000256" key="6">
    <source>
        <dbReference type="ARBA" id="ARBA00022676"/>
    </source>
</evidence>
<dbReference type="PANTHER" id="PTHR32282">
    <property type="entry name" value="BINDING PROTEIN TRANSPEPTIDASE, PUTATIVE-RELATED"/>
    <property type="match status" value="1"/>
</dbReference>
<feature type="region of interest" description="Disordered" evidence="15">
    <location>
        <begin position="700"/>
        <end position="738"/>
    </location>
</feature>
<evidence type="ECO:0000256" key="12">
    <source>
        <dbReference type="ARBA" id="ARBA00023316"/>
    </source>
</evidence>
<dbReference type="Proteomes" id="UP000318681">
    <property type="component" value="Unassembled WGS sequence"/>
</dbReference>
<evidence type="ECO:0000256" key="5">
    <source>
        <dbReference type="ARBA" id="ARBA00022670"/>
    </source>
</evidence>
<evidence type="ECO:0000256" key="13">
    <source>
        <dbReference type="ARBA" id="ARBA00034000"/>
    </source>
</evidence>
<dbReference type="UniPathway" id="UPA00219"/>
<evidence type="ECO:0000256" key="15">
    <source>
        <dbReference type="SAM" id="MobiDB-lite"/>
    </source>
</evidence>
<evidence type="ECO:0000256" key="11">
    <source>
        <dbReference type="ARBA" id="ARBA00023268"/>
    </source>
</evidence>
<keyword evidence="10" id="KW-0573">Peptidoglycan synthesis</keyword>
<keyword evidence="16" id="KW-0472">Membrane</keyword>
<evidence type="ECO:0000256" key="8">
    <source>
        <dbReference type="ARBA" id="ARBA00022801"/>
    </source>
</evidence>
<feature type="domain" description="Glycosyl transferase family 51" evidence="18">
    <location>
        <begin position="122"/>
        <end position="293"/>
    </location>
</feature>
<evidence type="ECO:0000256" key="3">
    <source>
        <dbReference type="ARBA" id="ARBA00007739"/>
    </source>
</evidence>
<feature type="compositionally biased region" description="Gly residues" evidence="15">
    <location>
        <begin position="1"/>
        <end position="11"/>
    </location>
</feature>
<keyword evidence="9" id="KW-0133">Cell shape</keyword>
<dbReference type="Pfam" id="PF00912">
    <property type="entry name" value="Transgly"/>
    <property type="match status" value="1"/>
</dbReference>
<dbReference type="GO" id="GO:0008658">
    <property type="term" value="F:penicillin binding"/>
    <property type="evidence" value="ECO:0007669"/>
    <property type="project" value="InterPro"/>
</dbReference>
<dbReference type="SUPFAM" id="SSF53955">
    <property type="entry name" value="Lysozyme-like"/>
    <property type="match status" value="1"/>
</dbReference>
<evidence type="ECO:0000259" key="17">
    <source>
        <dbReference type="Pfam" id="PF00905"/>
    </source>
</evidence>
<dbReference type="OrthoDB" id="9766909at2"/>
<name>A0A558R681_9SPHN</name>
<keyword evidence="5" id="KW-0645">Protease</keyword>
<reference evidence="19 20" key="1">
    <citation type="submission" date="2019-07" db="EMBL/GenBank/DDBJ databases">
        <title>Sphingomonas solaris sp. nov., isolated from a solar panel from Boston, Massachusetts.</title>
        <authorList>
            <person name="Tanner K."/>
            <person name="Pascual J."/>
            <person name="Mancuso C."/>
            <person name="Pereto J."/>
            <person name="Khalil A."/>
            <person name="Vilanova C."/>
        </authorList>
    </citation>
    <scope>NUCLEOTIDE SEQUENCE [LARGE SCALE GENOMIC DNA]</scope>
    <source>
        <strain evidence="19 20">R4DWN</strain>
    </source>
</reference>
<comment type="catalytic activity">
    <reaction evidence="14">
        <text>[GlcNAc-(1-&gt;4)-Mur2Ac(oyl-L-Ala-gamma-D-Glu-L-Lys-D-Ala-D-Ala)](n)-di-trans,octa-cis-undecaprenyl diphosphate + beta-D-GlcNAc-(1-&gt;4)-Mur2Ac(oyl-L-Ala-gamma-D-Glu-L-Lys-D-Ala-D-Ala)-di-trans,octa-cis-undecaprenyl diphosphate = [GlcNAc-(1-&gt;4)-Mur2Ac(oyl-L-Ala-gamma-D-Glu-L-Lys-D-Ala-D-Ala)](n+1)-di-trans,octa-cis-undecaprenyl diphosphate + di-trans,octa-cis-undecaprenyl diphosphate + H(+)</text>
        <dbReference type="Rhea" id="RHEA:23708"/>
        <dbReference type="Rhea" id="RHEA-COMP:9602"/>
        <dbReference type="Rhea" id="RHEA-COMP:9603"/>
        <dbReference type="ChEBI" id="CHEBI:15378"/>
        <dbReference type="ChEBI" id="CHEBI:58405"/>
        <dbReference type="ChEBI" id="CHEBI:60033"/>
        <dbReference type="ChEBI" id="CHEBI:78435"/>
        <dbReference type="EC" id="2.4.99.28"/>
    </reaction>
</comment>
<evidence type="ECO:0000256" key="1">
    <source>
        <dbReference type="ARBA" id="ARBA00004752"/>
    </source>
</evidence>
<keyword evidence="7" id="KW-0808">Transferase</keyword>
<dbReference type="GO" id="GO:0006508">
    <property type="term" value="P:proteolysis"/>
    <property type="evidence" value="ECO:0007669"/>
    <property type="project" value="UniProtKB-KW"/>
</dbReference>
<evidence type="ECO:0000256" key="7">
    <source>
        <dbReference type="ARBA" id="ARBA00022679"/>
    </source>
</evidence>
<dbReference type="InterPro" id="IPR012338">
    <property type="entry name" value="Beta-lactam/transpept-like"/>
</dbReference>
<keyword evidence="8" id="KW-0378">Hydrolase</keyword>
<comment type="pathway">
    <text evidence="1">Cell wall biogenesis; peptidoglycan biosynthesis.</text>
</comment>
<dbReference type="InterPro" id="IPR050396">
    <property type="entry name" value="Glycosyltr_51/Transpeptidase"/>
</dbReference>
<dbReference type="GO" id="GO:0008360">
    <property type="term" value="P:regulation of cell shape"/>
    <property type="evidence" value="ECO:0007669"/>
    <property type="project" value="UniProtKB-KW"/>
</dbReference>
<dbReference type="Gene3D" id="1.10.3810.10">
    <property type="entry name" value="Biosynthetic peptidoglycan transglycosylase-like"/>
    <property type="match status" value="1"/>
</dbReference>
<feature type="transmembrane region" description="Helical" evidence="16">
    <location>
        <begin position="80"/>
        <end position="96"/>
    </location>
</feature>
<sequence length="738" mass="79787">MPTLLAGGGGDTSRTKPRGVGARSAGTRYGGPFRQKRSDDSVFNESGSTIDPVEAPGAVPPAAPPPASRPRRPLWQRPKVVLPVVLVLLTFLWLAWTAPLSRALEPLADPTLLLVSADGVPIARRGAVKERPVVASDLPKYVPGAFVAIEDRRFYSHWGIDPRGILRAAWTNLRAGGVVQGGSTITQQLAKTAFLSADQNMGRKARELLIAFWLEAWLTKDEILSRYLSSIYFGDGVYGLRAAARHYFDVPPERLSVAQAAMLAGMVKAPSRLAPTRALAAAQARSRLVLAAMVENDIISPSRARVRPARVRRGDTAALPTGGYFADWVSASARDSAEADYGETRVATTLDAGMQKQAERVIARWLAGEGARLHVTQAALVAMRPDGRVVAMVGGRDYRRSPFNRATQARRQPGSAFKTFVYLAAMRAGYTPDSDIEDTPLTIGKWSPANYDRRYQGTINLRQAFAESSNVAAVRLSEAVGRDRVIRAARDLGITSPLADSPALALGTSTATLLEMTSAYAGIAGGTYPVRPRGLPAAADPGWRERLWSSQRRLDRKREWPAMLDLLGAAATRGTGRAAYLGVPTFGKTGTTQDHRDAVFIGFAGDLVTGIWVGNDDNSPMDKVTGGGLPARMWRDFMSHARLSEHGAAPRPAVARAPVVVDRTPIEEILPEIGGEDLGDAVARTRAAIEDARAAQAAIENFNLDDILPPPPPRERDREPDRDRRRGDEPPPEEEPPF</sequence>
<evidence type="ECO:0000256" key="16">
    <source>
        <dbReference type="SAM" id="Phobius"/>
    </source>
</evidence>
<evidence type="ECO:0000256" key="10">
    <source>
        <dbReference type="ARBA" id="ARBA00022984"/>
    </source>
</evidence>
<gene>
    <name evidence="19" type="ORF">FOY91_08645</name>
</gene>
<keyword evidence="20" id="KW-1185">Reference proteome</keyword>
<dbReference type="GO" id="GO:0030288">
    <property type="term" value="C:outer membrane-bounded periplasmic space"/>
    <property type="evidence" value="ECO:0007669"/>
    <property type="project" value="TreeGrafter"/>
</dbReference>
<evidence type="ECO:0000256" key="9">
    <source>
        <dbReference type="ARBA" id="ARBA00022960"/>
    </source>
</evidence>
<dbReference type="InterPro" id="IPR036950">
    <property type="entry name" value="PBP_transglycosylase"/>
</dbReference>
<evidence type="ECO:0000313" key="20">
    <source>
        <dbReference type="Proteomes" id="UP000318681"/>
    </source>
</evidence>
<dbReference type="GO" id="GO:0071555">
    <property type="term" value="P:cell wall organization"/>
    <property type="evidence" value="ECO:0007669"/>
    <property type="project" value="UniProtKB-KW"/>
</dbReference>
<feature type="compositionally biased region" description="Basic and acidic residues" evidence="15">
    <location>
        <begin position="713"/>
        <end position="729"/>
    </location>
</feature>
<evidence type="ECO:0000256" key="4">
    <source>
        <dbReference type="ARBA" id="ARBA00022645"/>
    </source>
</evidence>
<dbReference type="InterPro" id="IPR001460">
    <property type="entry name" value="PCN-bd_Tpept"/>
</dbReference>
<evidence type="ECO:0000259" key="18">
    <source>
        <dbReference type="Pfam" id="PF00912"/>
    </source>
</evidence>
<comment type="catalytic activity">
    <reaction evidence="13">
        <text>Preferential cleavage: (Ac)2-L-Lys-D-Ala-|-D-Ala. Also transpeptidation of peptidyl-alanyl moieties that are N-acyl substituents of D-alanine.</text>
        <dbReference type="EC" id="3.4.16.4"/>
    </reaction>
</comment>
<keyword evidence="6" id="KW-0328">Glycosyltransferase</keyword>
<evidence type="ECO:0000313" key="19">
    <source>
        <dbReference type="EMBL" id="TVV74891.1"/>
    </source>
</evidence>
<dbReference type="FunFam" id="1.10.3810.10:FF:000001">
    <property type="entry name" value="Penicillin-binding protein 1A"/>
    <property type="match status" value="1"/>
</dbReference>
<organism evidence="19 20">
    <name type="scientific">Alterirhizorhabdus solaris</name>
    <dbReference type="NCBI Taxonomy" id="2529389"/>
    <lineage>
        <taxon>Bacteria</taxon>
        <taxon>Pseudomonadati</taxon>
        <taxon>Pseudomonadota</taxon>
        <taxon>Alphaproteobacteria</taxon>
        <taxon>Sphingomonadales</taxon>
        <taxon>Rhizorhabdaceae</taxon>
        <taxon>Alterirhizorhabdus</taxon>
    </lineage>
</organism>
<keyword evidence="4" id="KW-0121">Carboxypeptidase</keyword>
<dbReference type="AlphaFoldDB" id="A0A558R681"/>
<dbReference type="GO" id="GO:0008955">
    <property type="term" value="F:peptidoglycan glycosyltransferase activity"/>
    <property type="evidence" value="ECO:0007669"/>
    <property type="project" value="UniProtKB-EC"/>
</dbReference>
<accession>A0A558R681</accession>
<comment type="similarity">
    <text evidence="3">In the N-terminal section; belongs to the glycosyltransferase 51 family.</text>
</comment>